<comment type="subcellular location">
    <subcellularLocation>
        <location evidence="1">Nucleus</location>
    </subcellularLocation>
</comment>
<evidence type="ECO:0000313" key="8">
    <source>
        <dbReference type="WBParaSite" id="EVEC_0000312601-mRNA-1"/>
    </source>
</evidence>
<dbReference type="SMART" id="SM01371">
    <property type="entry name" value="TFIIA"/>
    <property type="match status" value="1"/>
</dbReference>
<evidence type="ECO:0000256" key="4">
    <source>
        <dbReference type="ARBA" id="ARBA00023242"/>
    </source>
</evidence>
<organism evidence="8">
    <name type="scientific">Enterobius vermicularis</name>
    <name type="common">Human pinworm</name>
    <dbReference type="NCBI Taxonomy" id="51028"/>
    <lineage>
        <taxon>Eukaryota</taxon>
        <taxon>Metazoa</taxon>
        <taxon>Ecdysozoa</taxon>
        <taxon>Nematoda</taxon>
        <taxon>Chromadorea</taxon>
        <taxon>Rhabditida</taxon>
        <taxon>Spirurina</taxon>
        <taxon>Oxyuridomorpha</taxon>
        <taxon>Oxyuroidea</taxon>
        <taxon>Oxyuridae</taxon>
        <taxon>Enterobius</taxon>
    </lineage>
</organism>
<evidence type="ECO:0000256" key="2">
    <source>
        <dbReference type="ARBA" id="ARBA00010059"/>
    </source>
</evidence>
<dbReference type="WBParaSite" id="EVEC_0000312601-mRNA-1">
    <property type="protein sequence ID" value="EVEC_0000312601-mRNA-1"/>
    <property type="gene ID" value="EVEC_0000312601"/>
</dbReference>
<gene>
    <name evidence="6" type="ORF">EVEC_LOCUS2834</name>
</gene>
<dbReference type="STRING" id="51028.A0A0N4UZR3"/>
<feature type="compositionally biased region" description="Acidic residues" evidence="5">
    <location>
        <begin position="312"/>
        <end position="325"/>
    </location>
</feature>
<reference evidence="8" key="1">
    <citation type="submission" date="2017-02" db="UniProtKB">
        <authorList>
            <consortium name="WormBaseParasite"/>
        </authorList>
    </citation>
    <scope>IDENTIFICATION</scope>
</reference>
<dbReference type="PANTHER" id="PTHR12694">
    <property type="entry name" value="TRANSCRIPTION INITIATION FACTOR IIA SUBUNIT 1"/>
    <property type="match status" value="1"/>
</dbReference>
<dbReference type="Gene3D" id="1.10.287.100">
    <property type="match status" value="1"/>
</dbReference>
<dbReference type="FunFam" id="2.30.18.10:FF:000008">
    <property type="entry name" value="Transcription factor TFIIA complex large subunit"/>
    <property type="match status" value="1"/>
</dbReference>
<dbReference type="CDD" id="cd07976">
    <property type="entry name" value="TFIIA_alpha_beta_like"/>
    <property type="match status" value="2"/>
</dbReference>
<evidence type="ECO:0000256" key="3">
    <source>
        <dbReference type="ARBA" id="ARBA00023163"/>
    </source>
</evidence>
<dbReference type="SUPFAM" id="SSF50784">
    <property type="entry name" value="Transcription factor IIA (TFIIA), beta-barrel domain"/>
    <property type="match status" value="1"/>
</dbReference>
<evidence type="ECO:0000313" key="6">
    <source>
        <dbReference type="EMBL" id="VDD87691.1"/>
    </source>
</evidence>
<proteinExistence type="inferred from homology"/>
<sequence length="416" mass="45800">MTQQQGSSIAEIYKGVISDVISQVKEAFLDENVDVEVLQQLKKEWEDKLIRSGSVDFELPKPVQPPPIRQVKTAPHMMTTTPQAMPTGTIRIAQNAQHILVQPSVPSQMPQQAVVMQATNGQPMQRQIQHVQHIQIQHVQHISTGSLPLSADTNVLQQAVQRQQVGQGTSQTIATPIQSGMIFHPGQGARIVNQGGQQYIVHGTAPNLTPGSSVMIVNANGQQIPVTLSSAAMLQPSRIPQNQMSTKVEGVPQLDGTGEVDTQPGSSAGSTGLGKGSRSMVKGQLYEQSRGRRLKPISVYQLDGTGRISDSSSDEDDVDEDEDDDPYRRIADQIDDDTNTAEDEEQLVEEDPLNSGDDQSDDEDVERLFEAENVVMCQFEKVHRARSKWKFTLKDGIMHIQGKDYCFQRCSGEAEW</sequence>
<dbReference type="AlphaFoldDB" id="A0A0N4UZR3"/>
<dbReference type="Proteomes" id="UP000274131">
    <property type="component" value="Unassembled WGS sequence"/>
</dbReference>
<dbReference type="Pfam" id="PF03153">
    <property type="entry name" value="TFIIA"/>
    <property type="match status" value="1"/>
</dbReference>
<feature type="region of interest" description="Disordered" evidence="5">
    <location>
        <begin position="251"/>
        <end position="364"/>
    </location>
</feature>
<reference evidence="6 7" key="2">
    <citation type="submission" date="2018-10" db="EMBL/GenBank/DDBJ databases">
        <authorList>
            <consortium name="Pathogen Informatics"/>
        </authorList>
    </citation>
    <scope>NUCLEOTIDE SEQUENCE [LARGE SCALE GENOMIC DNA]</scope>
</reference>
<evidence type="ECO:0000256" key="1">
    <source>
        <dbReference type="ARBA" id="ARBA00004123"/>
    </source>
</evidence>
<dbReference type="PANTHER" id="PTHR12694:SF8">
    <property type="entry name" value="TRANSCRIPTION INITIATION FACTOR IIA SUBUNIT 1"/>
    <property type="match status" value="1"/>
</dbReference>
<evidence type="ECO:0000256" key="5">
    <source>
        <dbReference type="SAM" id="MobiDB-lite"/>
    </source>
</evidence>
<dbReference type="InterPro" id="IPR004855">
    <property type="entry name" value="TFIIA_asu/bsu"/>
</dbReference>
<accession>A0A0N4UZR3</accession>
<dbReference type="GO" id="GO:0006367">
    <property type="term" value="P:transcription initiation at RNA polymerase II promoter"/>
    <property type="evidence" value="ECO:0007669"/>
    <property type="project" value="InterPro"/>
</dbReference>
<keyword evidence="4" id="KW-0539">Nucleus</keyword>
<keyword evidence="3" id="KW-0804">Transcription</keyword>
<dbReference type="SUPFAM" id="SSF47396">
    <property type="entry name" value="Transcription factor IIA (TFIIA), alpha-helical domain"/>
    <property type="match status" value="1"/>
</dbReference>
<protein>
    <submittedName>
        <fullName evidence="8">Transcription initiation factor IIA subunit 1</fullName>
    </submittedName>
</protein>
<keyword evidence="7" id="KW-1185">Reference proteome</keyword>
<dbReference type="Gene3D" id="2.30.18.10">
    <property type="entry name" value="Transcription factor IIA (TFIIA), beta-barrel domain"/>
    <property type="match status" value="1"/>
</dbReference>
<dbReference type="OrthoDB" id="6275927at2759"/>
<dbReference type="EMBL" id="UXUI01007457">
    <property type="protein sequence ID" value="VDD87691.1"/>
    <property type="molecule type" value="Genomic_DNA"/>
</dbReference>
<dbReference type="GO" id="GO:0005672">
    <property type="term" value="C:transcription factor TFIIA complex"/>
    <property type="evidence" value="ECO:0007669"/>
    <property type="project" value="InterPro"/>
</dbReference>
<feature type="compositionally biased region" description="Acidic residues" evidence="5">
    <location>
        <begin position="333"/>
        <end position="364"/>
    </location>
</feature>
<dbReference type="InterPro" id="IPR009088">
    <property type="entry name" value="TFIIA_b-brl"/>
</dbReference>
<evidence type="ECO:0000313" key="7">
    <source>
        <dbReference type="Proteomes" id="UP000274131"/>
    </source>
</evidence>
<comment type="similarity">
    <text evidence="2">Belongs to the TFIIA subunit 1 family.</text>
</comment>
<name>A0A0N4UZR3_ENTVE</name>